<keyword evidence="8" id="KW-1185">Reference proteome</keyword>
<keyword evidence="3 6" id="KW-0812">Transmembrane</keyword>
<sequence>MTRYEFNPAARSASTLPLEGRGDKVGRFDRYFLSQLLTLFGFFSLVLILLYWVNRAVGLFDQLIGDGQSALVFLEFSALALPGIIRIVVPLAAFVAALYVTNRLISESEIVVLQATGCSPRRLARPVWLFGLIVGLITAALVHALAPAAARVLDDREEEIANNVTAQFLTPGEFLTPATGVTVYVRNITEEGVLEDMFLADTRDDDSHVIYTASNAYLVRSDRGPQLVMVTGMAQTLRVADLRLYTTRFQDFTYDIGRLMVTETGGRIPSRQVSTHDLWQASADLQERTNRSVVSLRAEVHDRINKTIVGVAAALLGFAPLMLGRFSRFGAWKQIVGAVLLVVVVNSLESWGSTIADTAPERWPLIYVSGLTGLAIPILLLFVAAPPRFRSDRRAQGLPA</sequence>
<feature type="transmembrane region" description="Helical" evidence="6">
    <location>
        <begin position="365"/>
        <end position="385"/>
    </location>
</feature>
<dbReference type="EMBL" id="VFFF01000001">
    <property type="protein sequence ID" value="TNY31810.1"/>
    <property type="molecule type" value="Genomic_DNA"/>
</dbReference>
<dbReference type="AlphaFoldDB" id="A0A5C5GB84"/>
<dbReference type="GO" id="GO:0055085">
    <property type="term" value="P:transmembrane transport"/>
    <property type="evidence" value="ECO:0007669"/>
    <property type="project" value="InterPro"/>
</dbReference>
<keyword evidence="5 6" id="KW-0472">Membrane</keyword>
<evidence type="ECO:0000256" key="3">
    <source>
        <dbReference type="ARBA" id="ARBA00022692"/>
    </source>
</evidence>
<feature type="transmembrane region" description="Helical" evidence="6">
    <location>
        <begin position="127"/>
        <end position="146"/>
    </location>
</feature>
<comment type="caution">
    <text evidence="7">The sequence shown here is derived from an EMBL/GenBank/DDBJ whole genome shotgun (WGS) entry which is preliminary data.</text>
</comment>
<evidence type="ECO:0000256" key="2">
    <source>
        <dbReference type="ARBA" id="ARBA00022475"/>
    </source>
</evidence>
<proteinExistence type="predicted"/>
<evidence type="ECO:0000313" key="8">
    <source>
        <dbReference type="Proteomes" id="UP000314011"/>
    </source>
</evidence>
<protein>
    <submittedName>
        <fullName evidence="7">LPS export ABC transporter permease LptF</fullName>
    </submittedName>
</protein>
<keyword evidence="4 6" id="KW-1133">Transmembrane helix</keyword>
<keyword evidence="2" id="KW-1003">Cell membrane</keyword>
<dbReference type="Pfam" id="PF03739">
    <property type="entry name" value="LptF_LptG"/>
    <property type="match status" value="1"/>
</dbReference>
<evidence type="ECO:0000256" key="1">
    <source>
        <dbReference type="ARBA" id="ARBA00004651"/>
    </source>
</evidence>
<reference evidence="7 8" key="1">
    <citation type="submission" date="2019-06" db="EMBL/GenBank/DDBJ databases">
        <title>Genome of new Rhodobacteraceae sp. SM1903.</title>
        <authorList>
            <person name="Ren X."/>
        </authorList>
    </citation>
    <scope>NUCLEOTIDE SEQUENCE [LARGE SCALE GENOMIC DNA]</scope>
    <source>
        <strain evidence="7 8">SM1903</strain>
    </source>
</reference>
<dbReference type="PANTHER" id="PTHR33529">
    <property type="entry name" value="SLR0882 PROTEIN-RELATED"/>
    <property type="match status" value="1"/>
</dbReference>
<name>A0A5C5GB84_9RHOB</name>
<dbReference type="PANTHER" id="PTHR33529:SF6">
    <property type="entry name" value="YJGP_YJGQ FAMILY PERMEASE"/>
    <property type="match status" value="1"/>
</dbReference>
<dbReference type="GO" id="GO:0015920">
    <property type="term" value="P:lipopolysaccharide transport"/>
    <property type="evidence" value="ECO:0007669"/>
    <property type="project" value="TreeGrafter"/>
</dbReference>
<dbReference type="NCBIfam" id="TIGR04407">
    <property type="entry name" value="LptF_YjgP"/>
    <property type="match status" value="1"/>
</dbReference>
<dbReference type="Proteomes" id="UP000314011">
    <property type="component" value="Unassembled WGS sequence"/>
</dbReference>
<organism evidence="7 8">
    <name type="scientific">Pelagovum pacificum</name>
    <dbReference type="NCBI Taxonomy" id="2588711"/>
    <lineage>
        <taxon>Bacteria</taxon>
        <taxon>Pseudomonadati</taxon>
        <taxon>Pseudomonadota</taxon>
        <taxon>Alphaproteobacteria</taxon>
        <taxon>Rhodobacterales</taxon>
        <taxon>Paracoccaceae</taxon>
        <taxon>Pelagovum</taxon>
    </lineage>
</organism>
<evidence type="ECO:0000313" key="7">
    <source>
        <dbReference type="EMBL" id="TNY31810.1"/>
    </source>
</evidence>
<feature type="transmembrane region" description="Helical" evidence="6">
    <location>
        <begin position="73"/>
        <end position="100"/>
    </location>
</feature>
<evidence type="ECO:0000256" key="6">
    <source>
        <dbReference type="SAM" id="Phobius"/>
    </source>
</evidence>
<feature type="transmembrane region" description="Helical" evidence="6">
    <location>
        <begin position="304"/>
        <end position="323"/>
    </location>
</feature>
<comment type="subcellular location">
    <subcellularLocation>
        <location evidence="1">Cell membrane</location>
        <topology evidence="1">Multi-pass membrane protein</topology>
    </subcellularLocation>
</comment>
<evidence type="ECO:0000256" key="5">
    <source>
        <dbReference type="ARBA" id="ARBA00023136"/>
    </source>
</evidence>
<feature type="transmembrane region" description="Helical" evidence="6">
    <location>
        <begin position="31"/>
        <end position="53"/>
    </location>
</feature>
<dbReference type="GO" id="GO:0043190">
    <property type="term" value="C:ATP-binding cassette (ABC) transporter complex"/>
    <property type="evidence" value="ECO:0007669"/>
    <property type="project" value="InterPro"/>
</dbReference>
<gene>
    <name evidence="7" type="primary">lptF</name>
    <name evidence="7" type="ORF">FHY64_00450</name>
</gene>
<accession>A0A5C5GB84</accession>
<dbReference type="OrthoDB" id="8477889at2"/>
<dbReference type="InterPro" id="IPR005495">
    <property type="entry name" value="LptG/LptF_permease"/>
</dbReference>
<feature type="transmembrane region" description="Helical" evidence="6">
    <location>
        <begin position="335"/>
        <end position="353"/>
    </location>
</feature>
<evidence type="ECO:0000256" key="4">
    <source>
        <dbReference type="ARBA" id="ARBA00022989"/>
    </source>
</evidence>
<dbReference type="InterPro" id="IPR030922">
    <property type="entry name" value="LptF"/>
</dbReference>